<protein>
    <recommendedName>
        <fullName evidence="4">Serpin domain-containing protein</fullName>
    </recommendedName>
</protein>
<sequence>MAPRCSRPASPLVGLLLLQLLAPTIPYAACRELRTLLQLEAVVPPAEAELAAAVNIFGDEIFAQLSNETKPGGDPGLIISPYSIAQALAMLLNGADPNGTSYQQLEALFGANQVPLADLNQEFQALTAALLSSSQPDSGIRIDNANSAWLKEGLRWQQQYSDSLEQYYNATLGTLTTAQASSSHWWLFMQWQLAVNSWVAEATNNKITQIVTDDIVADAILILANAIYFKGSWVKSFPEELTKATPFHLLDGSTMQAAMMYQPLEERAVQVATLPAAVGNVAIKCQAIQLLFAGFEYAGVAAQPVGAVRKVAGAQLELETAEGPVDYAEALAACRSAVVDSLPGGFDSKAWDYSTSPINLYLPRFEIEFFASLNTALQALGVTQPFEGGDLTQMAEDAEGNPVQGLAVTEVLHKVYEKVDEKGAEAAAVTAIAVTTSAPVQTNPPVDLRFDRPFLFSIVHCPSGLALFNGQIYKPEEWGA</sequence>
<dbReference type="GeneID" id="17356234"/>
<accession>E1ZBF8</accession>
<dbReference type="GO" id="GO:0005615">
    <property type="term" value="C:extracellular space"/>
    <property type="evidence" value="ECO:0007669"/>
    <property type="project" value="InterPro"/>
</dbReference>
<evidence type="ECO:0000256" key="3">
    <source>
        <dbReference type="SAM" id="SignalP"/>
    </source>
</evidence>
<dbReference type="InterPro" id="IPR042178">
    <property type="entry name" value="Serpin_sf_1"/>
</dbReference>
<dbReference type="InterPro" id="IPR023795">
    <property type="entry name" value="Serpin_CS"/>
</dbReference>
<dbReference type="PANTHER" id="PTHR11461:SF211">
    <property type="entry name" value="GH10112P-RELATED"/>
    <property type="match status" value="1"/>
</dbReference>
<name>E1ZBF8_CHLVA</name>
<dbReference type="SUPFAM" id="SSF56574">
    <property type="entry name" value="Serpins"/>
    <property type="match status" value="1"/>
</dbReference>
<dbReference type="InterPro" id="IPR036186">
    <property type="entry name" value="Serpin_sf"/>
</dbReference>
<evidence type="ECO:0000256" key="2">
    <source>
        <dbReference type="RuleBase" id="RU000411"/>
    </source>
</evidence>
<comment type="similarity">
    <text evidence="1 2">Belongs to the serpin family.</text>
</comment>
<dbReference type="Gene3D" id="2.30.39.10">
    <property type="entry name" value="Alpha-1-antitrypsin, domain 1"/>
    <property type="match status" value="2"/>
</dbReference>
<reference evidence="5 6" key="1">
    <citation type="journal article" date="2010" name="Plant Cell">
        <title>The Chlorella variabilis NC64A genome reveals adaptation to photosymbiosis, coevolution with viruses, and cryptic sex.</title>
        <authorList>
            <person name="Blanc G."/>
            <person name="Duncan G."/>
            <person name="Agarkova I."/>
            <person name="Borodovsky M."/>
            <person name="Gurnon J."/>
            <person name="Kuo A."/>
            <person name="Lindquist E."/>
            <person name="Lucas S."/>
            <person name="Pangilinan J."/>
            <person name="Polle J."/>
            <person name="Salamov A."/>
            <person name="Terry A."/>
            <person name="Yamada T."/>
            <person name="Dunigan D.D."/>
            <person name="Grigoriev I.V."/>
            <person name="Claverie J.M."/>
            <person name="Van Etten J.L."/>
        </authorList>
    </citation>
    <scope>NUCLEOTIDE SEQUENCE [LARGE SCALE GENOMIC DNA]</scope>
    <source>
        <strain evidence="5 6">NC64A</strain>
    </source>
</reference>
<dbReference type="GO" id="GO:0004867">
    <property type="term" value="F:serine-type endopeptidase inhibitor activity"/>
    <property type="evidence" value="ECO:0007669"/>
    <property type="project" value="InterPro"/>
</dbReference>
<dbReference type="Proteomes" id="UP000008141">
    <property type="component" value="Unassembled WGS sequence"/>
</dbReference>
<feature type="domain" description="Serpin" evidence="4">
    <location>
        <begin position="59"/>
        <end position="475"/>
    </location>
</feature>
<dbReference type="PANTHER" id="PTHR11461">
    <property type="entry name" value="SERINE PROTEASE INHIBITOR, SERPIN"/>
    <property type="match status" value="1"/>
</dbReference>
<dbReference type="Pfam" id="PF00079">
    <property type="entry name" value="Serpin"/>
    <property type="match status" value="1"/>
</dbReference>
<dbReference type="eggNOG" id="KOG2392">
    <property type="taxonomic scope" value="Eukaryota"/>
</dbReference>
<feature type="chain" id="PRO_5003156160" description="Serpin domain-containing protein" evidence="3">
    <location>
        <begin position="31"/>
        <end position="480"/>
    </location>
</feature>
<dbReference type="InterPro" id="IPR000215">
    <property type="entry name" value="Serpin_fam"/>
</dbReference>
<dbReference type="InterPro" id="IPR023796">
    <property type="entry name" value="Serpin_dom"/>
</dbReference>
<dbReference type="SMART" id="SM00093">
    <property type="entry name" value="SERPIN"/>
    <property type="match status" value="1"/>
</dbReference>
<dbReference type="STRING" id="554065.E1ZBF8"/>
<dbReference type="PROSITE" id="PS00284">
    <property type="entry name" value="SERPIN"/>
    <property type="match status" value="1"/>
</dbReference>
<dbReference type="EMBL" id="GL433841">
    <property type="protein sequence ID" value="EFN56846.1"/>
    <property type="molecule type" value="Genomic_DNA"/>
</dbReference>
<proteinExistence type="inferred from homology"/>
<dbReference type="OrthoDB" id="1063785at2759"/>
<keyword evidence="3" id="KW-0732">Signal</keyword>
<evidence type="ECO:0000259" key="4">
    <source>
        <dbReference type="SMART" id="SM00093"/>
    </source>
</evidence>
<keyword evidence="6" id="KW-1185">Reference proteome</keyword>
<dbReference type="InterPro" id="IPR042185">
    <property type="entry name" value="Serpin_sf_2"/>
</dbReference>
<evidence type="ECO:0000256" key="1">
    <source>
        <dbReference type="ARBA" id="ARBA00009500"/>
    </source>
</evidence>
<dbReference type="AlphaFoldDB" id="E1ZBF8"/>
<evidence type="ECO:0000313" key="5">
    <source>
        <dbReference type="EMBL" id="EFN56846.1"/>
    </source>
</evidence>
<dbReference type="KEGG" id="cvr:CHLNCDRAFT_57532"/>
<dbReference type="RefSeq" id="XP_005848948.1">
    <property type="nucleotide sequence ID" value="XM_005848886.1"/>
</dbReference>
<dbReference type="FunCoup" id="E1ZBF8">
    <property type="interactions" value="284"/>
</dbReference>
<dbReference type="Gene3D" id="3.30.497.10">
    <property type="entry name" value="Antithrombin, subunit I, domain 2"/>
    <property type="match status" value="2"/>
</dbReference>
<dbReference type="InParanoid" id="E1ZBF8"/>
<organism evidence="6">
    <name type="scientific">Chlorella variabilis</name>
    <name type="common">Green alga</name>
    <dbReference type="NCBI Taxonomy" id="554065"/>
    <lineage>
        <taxon>Eukaryota</taxon>
        <taxon>Viridiplantae</taxon>
        <taxon>Chlorophyta</taxon>
        <taxon>core chlorophytes</taxon>
        <taxon>Trebouxiophyceae</taxon>
        <taxon>Chlorellales</taxon>
        <taxon>Chlorellaceae</taxon>
        <taxon>Chlorella clade</taxon>
        <taxon>Chlorella</taxon>
    </lineage>
</organism>
<gene>
    <name evidence="5" type="ORF">CHLNCDRAFT_57532</name>
</gene>
<dbReference type="OMA" id="KLGRWFC"/>
<evidence type="ECO:0000313" key="6">
    <source>
        <dbReference type="Proteomes" id="UP000008141"/>
    </source>
</evidence>
<feature type="signal peptide" evidence="3">
    <location>
        <begin position="1"/>
        <end position="30"/>
    </location>
</feature>